<dbReference type="InterPro" id="IPR042035">
    <property type="entry name" value="DEAH_win-hel_dom"/>
</dbReference>
<evidence type="ECO:0000256" key="1">
    <source>
        <dbReference type="ARBA" id="ARBA00008792"/>
    </source>
</evidence>
<organism evidence="9 10">
    <name type="scientific">Paratrimastix pyriformis</name>
    <dbReference type="NCBI Taxonomy" id="342808"/>
    <lineage>
        <taxon>Eukaryota</taxon>
        <taxon>Metamonada</taxon>
        <taxon>Preaxostyla</taxon>
        <taxon>Paratrimastigidae</taxon>
        <taxon>Paratrimastix</taxon>
    </lineage>
</organism>
<dbReference type="InterPro" id="IPR007502">
    <property type="entry name" value="Helicase-assoc_dom"/>
</dbReference>
<dbReference type="Pfam" id="PF07717">
    <property type="entry name" value="OB_NTP_bind"/>
    <property type="match status" value="1"/>
</dbReference>
<evidence type="ECO:0000256" key="6">
    <source>
        <dbReference type="SAM" id="MobiDB-lite"/>
    </source>
</evidence>
<name>A0ABQ8UIW9_9EUKA</name>
<dbReference type="Proteomes" id="UP001141327">
    <property type="component" value="Unassembled WGS sequence"/>
</dbReference>
<evidence type="ECO:0000259" key="8">
    <source>
        <dbReference type="PROSITE" id="PS51194"/>
    </source>
</evidence>
<dbReference type="Pfam" id="PF00271">
    <property type="entry name" value="Helicase_C"/>
    <property type="match status" value="1"/>
</dbReference>
<dbReference type="PROSITE" id="PS00690">
    <property type="entry name" value="DEAH_ATP_HELICASE"/>
    <property type="match status" value="1"/>
</dbReference>
<evidence type="ECO:0000256" key="2">
    <source>
        <dbReference type="ARBA" id="ARBA00022741"/>
    </source>
</evidence>
<evidence type="ECO:0000256" key="3">
    <source>
        <dbReference type="ARBA" id="ARBA00022801"/>
    </source>
</evidence>
<evidence type="ECO:0000313" key="9">
    <source>
        <dbReference type="EMBL" id="KAJ4459162.1"/>
    </source>
</evidence>
<feature type="compositionally biased region" description="Low complexity" evidence="6">
    <location>
        <begin position="564"/>
        <end position="590"/>
    </location>
</feature>
<dbReference type="InterPro" id="IPR002464">
    <property type="entry name" value="DNA/RNA_helicase_DEAH_CS"/>
</dbReference>
<keyword evidence="4 9" id="KW-0347">Helicase</keyword>
<feature type="compositionally biased region" description="Acidic residues" evidence="6">
    <location>
        <begin position="689"/>
        <end position="703"/>
    </location>
</feature>
<dbReference type="InterPro" id="IPR001650">
    <property type="entry name" value="Helicase_C-like"/>
</dbReference>
<feature type="region of interest" description="Disordered" evidence="6">
    <location>
        <begin position="384"/>
        <end position="403"/>
    </location>
</feature>
<dbReference type="PROSITE" id="PS51194">
    <property type="entry name" value="HELICASE_CTER"/>
    <property type="match status" value="1"/>
</dbReference>
<feature type="compositionally biased region" description="Low complexity" evidence="6">
    <location>
        <begin position="120"/>
        <end position="143"/>
    </location>
</feature>
<dbReference type="InterPro" id="IPR011709">
    <property type="entry name" value="DEAD-box_helicase_OB_fold"/>
</dbReference>
<comment type="similarity">
    <text evidence="1">Belongs to the DEAD box helicase family. DEAH subfamily.</text>
</comment>
<dbReference type="PROSITE" id="PS51192">
    <property type="entry name" value="HELICASE_ATP_BIND_1"/>
    <property type="match status" value="1"/>
</dbReference>
<dbReference type="SUPFAM" id="SSF52540">
    <property type="entry name" value="P-loop containing nucleoside triphosphate hydrolases"/>
    <property type="match status" value="2"/>
</dbReference>
<dbReference type="SMART" id="SM00490">
    <property type="entry name" value="HELICc"/>
    <property type="match status" value="1"/>
</dbReference>
<gene>
    <name evidence="9" type="ORF">PAPYR_4964</name>
</gene>
<sequence length="1332" mass="142039">MPKQKTGGRAAGKERAIKRSAKIQQRAELLDTLSKSTLPPETLQLFQSSFTLGMKQTKKDKLHLALLRHRKGLGVDPDVHLMHEVELPEAQEAATEAPAIPVAKPKKKKRTRDGATSKDAAATAAATATPTTTGTTVTTVTTGTTIKRRPEIEEKRAKLPIYNEEATVMEEIKEHNVVVICGETGCGKTTQVPQFLWEAGFGWPGSGHCGRVGVTQPRRVAAVAMARRVADELCVAPGGGEVAFQIRYDSTVSPSTRLKFMTDGILLREVQADFLLSQYSAIVVDEAHERSINTGVALLAPPCLGLLSSRPPRVPGQRATHLACLAFLPDLLPLLPPPGRTTHHLSSHLACLAFHPDILLGLLSRVVAARAALCARAAKRAPKALPPAPAEADASPTPAPAPVSALADPAALGPLKLVVMSATLRTEDFVGNKALFPFDVPLISVPGILIFLTGRTEIEALVRRLRETFPAPPHPGQQQQQQSRKPGKKQPPPAATSGPAPAAPGCTDPTLLAFGDAAAPTPASSPAPPTTPAEEPETAAPFMGDLDALEERGEAPVPAPEAPQAPASSSRRKGSAAPAPTAAPTPAAEPEQPEGGGEEGSGAMISSMFFRGAAQQPAASRGPVRGIVLPGAPTQQAAAPRRRQQSHARQQQQAKLEAAEDEREEDEAQRALAERSAVGWRRGGAQTQAEEDEEAQEDSEEDEVTVLYPPNWKDDQTAEAAAAAAAGAPTADGGRARRVSRAEGVADLAEGAPMDEAAPTPVHVLPLYSMLPGPLQMRVFQETPPNARLIVVATNVAETSLTIPGIRYVIDAGRMKQKFLPQFNRSNLYARLIDPLPAFPPLQRQYRERTGMSSFEVEWVSQASADQRAGRAGRVAPGHCYRLFSSAVFNDHFAKFTEPEILRTPLDGVLLQMKAMGIPDVESFPSRPCGPSPSFHALPCSPSALCSLLSSRLHSPPVSTLLPSPLSSRLHSPPLLLLLGALREVPRPGGRTGPLRTINTEITPLGRLMARLPVAPRFAKMLILSIKPALTAYMVAAVAALSVREMFMFGPAHTLEGADEGKSPEEDEQAAAERAEAEAAAEAARQQKEGGAAKKRKTAWSLWGHPDSDVLGMLRAVGAFAFQFCGGAQAEAVPKTGPARGRGAQQQQRRPRGAAGWGTEPEDPAAAEEFCKESFLRYKALTEVQEMRVQLGQLMAEIEHDLLHPGPDGAPAPAPAQGSPAAQERARWVTARTRELVRPSLPPPSPQQEVLLRQIVAGGLVDRVAVRDPTAVPDGRRVPYMTPAMKGTPIYLHPNCFVLGQAPEAVVYTDLVATARPYMKARIPMRPPHSSH</sequence>
<feature type="compositionally biased region" description="Low complexity" evidence="6">
    <location>
        <begin position="390"/>
        <end position="403"/>
    </location>
</feature>
<feature type="region of interest" description="Disordered" evidence="6">
    <location>
        <begin position="1132"/>
        <end position="1163"/>
    </location>
</feature>
<reference evidence="9" key="1">
    <citation type="journal article" date="2022" name="bioRxiv">
        <title>Genomics of Preaxostyla Flagellates Illuminates Evolutionary Transitions and the Path Towards Mitochondrial Loss.</title>
        <authorList>
            <person name="Novak L.V.F."/>
            <person name="Treitli S.C."/>
            <person name="Pyrih J."/>
            <person name="Halakuc P."/>
            <person name="Pipaliya S.V."/>
            <person name="Vacek V."/>
            <person name="Brzon O."/>
            <person name="Soukal P."/>
            <person name="Eme L."/>
            <person name="Dacks J.B."/>
            <person name="Karnkowska A."/>
            <person name="Elias M."/>
            <person name="Hampl V."/>
        </authorList>
    </citation>
    <scope>NUCLEOTIDE SEQUENCE</scope>
    <source>
        <strain evidence="9">RCP-MX</strain>
    </source>
</reference>
<feature type="domain" description="Helicase ATP-binding" evidence="7">
    <location>
        <begin position="169"/>
        <end position="330"/>
    </location>
</feature>
<keyword evidence="10" id="KW-1185">Reference proteome</keyword>
<dbReference type="PANTHER" id="PTHR18934">
    <property type="entry name" value="ATP-DEPENDENT RNA HELICASE"/>
    <property type="match status" value="1"/>
</dbReference>
<comment type="caution">
    <text evidence="9">The sequence shown here is derived from an EMBL/GenBank/DDBJ whole genome shotgun (WGS) entry which is preliminary data.</text>
</comment>
<keyword evidence="2" id="KW-0547">Nucleotide-binding</keyword>
<dbReference type="CDD" id="cd18791">
    <property type="entry name" value="SF2_C_RHA"/>
    <property type="match status" value="1"/>
</dbReference>
<evidence type="ECO:0000313" key="10">
    <source>
        <dbReference type="Proteomes" id="UP001141327"/>
    </source>
</evidence>
<feature type="compositionally biased region" description="Low complexity" evidence="6">
    <location>
        <begin position="647"/>
        <end position="656"/>
    </location>
</feature>
<feature type="compositionally biased region" description="Low complexity" evidence="6">
    <location>
        <begin position="1132"/>
        <end position="1148"/>
    </location>
</feature>
<dbReference type="EMBL" id="JAPMOS010000022">
    <property type="protein sequence ID" value="KAJ4459162.1"/>
    <property type="molecule type" value="Genomic_DNA"/>
</dbReference>
<evidence type="ECO:0000256" key="5">
    <source>
        <dbReference type="ARBA" id="ARBA00022840"/>
    </source>
</evidence>
<proteinExistence type="inferred from homology"/>
<dbReference type="InterPro" id="IPR014001">
    <property type="entry name" value="Helicase_ATP-bd"/>
</dbReference>
<dbReference type="PANTHER" id="PTHR18934:SF99">
    <property type="entry name" value="ATP-DEPENDENT RNA HELICASE DHX37-RELATED"/>
    <property type="match status" value="1"/>
</dbReference>
<feature type="compositionally biased region" description="Low complexity" evidence="6">
    <location>
        <begin position="89"/>
        <end position="103"/>
    </location>
</feature>
<feature type="compositionally biased region" description="Low complexity" evidence="6">
    <location>
        <begin position="495"/>
        <end position="504"/>
    </location>
</feature>
<evidence type="ECO:0000259" key="7">
    <source>
        <dbReference type="PROSITE" id="PS51192"/>
    </source>
</evidence>
<dbReference type="Pfam" id="PF21010">
    <property type="entry name" value="HA2_C"/>
    <property type="match status" value="1"/>
</dbReference>
<dbReference type="SMART" id="SM00487">
    <property type="entry name" value="DEXDc"/>
    <property type="match status" value="1"/>
</dbReference>
<dbReference type="GO" id="GO:0004386">
    <property type="term" value="F:helicase activity"/>
    <property type="evidence" value="ECO:0007669"/>
    <property type="project" value="UniProtKB-KW"/>
</dbReference>
<evidence type="ECO:0000256" key="4">
    <source>
        <dbReference type="ARBA" id="ARBA00022806"/>
    </source>
</evidence>
<dbReference type="InterPro" id="IPR027417">
    <property type="entry name" value="P-loop_NTPase"/>
</dbReference>
<feature type="region of interest" description="Disordered" evidence="6">
    <location>
        <begin position="552"/>
        <end position="703"/>
    </location>
</feature>
<keyword evidence="3" id="KW-0378">Hydrolase</keyword>
<dbReference type="Gene3D" id="1.10.10.2130">
    <property type="entry name" value="DEAH helicase family, winged-helix domain"/>
    <property type="match status" value="1"/>
</dbReference>
<dbReference type="Gene3D" id="3.40.50.300">
    <property type="entry name" value="P-loop containing nucleotide triphosphate hydrolases"/>
    <property type="match status" value="2"/>
</dbReference>
<feature type="domain" description="Helicase C-terminal" evidence="8">
    <location>
        <begin position="713"/>
        <end position="917"/>
    </location>
</feature>
<feature type="region of interest" description="Disordered" evidence="6">
    <location>
        <begin position="717"/>
        <end position="739"/>
    </location>
</feature>
<feature type="compositionally biased region" description="Low complexity" evidence="6">
    <location>
        <begin position="718"/>
        <end position="733"/>
    </location>
</feature>
<dbReference type="Gene3D" id="1.20.120.1080">
    <property type="match status" value="1"/>
</dbReference>
<feature type="region of interest" description="Disordered" evidence="6">
    <location>
        <begin position="468"/>
        <end position="538"/>
    </location>
</feature>
<dbReference type="SMART" id="SM00847">
    <property type="entry name" value="HA2"/>
    <property type="match status" value="1"/>
</dbReference>
<accession>A0ABQ8UIW9</accession>
<protein>
    <submittedName>
        <fullName evidence="9">ATP-dependent RNA helicase DEAH13</fullName>
    </submittedName>
</protein>
<keyword evidence="5" id="KW-0067">ATP-binding</keyword>
<feature type="region of interest" description="Disordered" evidence="6">
    <location>
        <begin position="89"/>
        <end position="143"/>
    </location>
</feature>
<feature type="region of interest" description="Disordered" evidence="6">
    <location>
        <begin position="1055"/>
        <end position="1096"/>
    </location>
</feature>
<feature type="region of interest" description="Disordered" evidence="6">
    <location>
        <begin position="1"/>
        <end position="20"/>
    </location>
</feature>